<accession>A0A1H3L8D3</accession>
<dbReference type="STRING" id="595670.SAMN05421643_11656"/>
<keyword evidence="2" id="KW-1185">Reference proteome</keyword>
<name>A0A1H3L8D3_9GAMM</name>
<protein>
    <submittedName>
        <fullName evidence="1">Mu-like prophage protein gpG</fullName>
    </submittedName>
</protein>
<gene>
    <name evidence="1" type="ORF">SAMN05421643_11656</name>
</gene>
<dbReference type="RefSeq" id="WP_092691252.1">
    <property type="nucleotide sequence ID" value="NZ_FNPK01000016.1"/>
</dbReference>
<dbReference type="AlphaFoldDB" id="A0A1H3L8D3"/>
<dbReference type="InterPro" id="IPR006522">
    <property type="entry name" value="Phage_virion_morphogenesis"/>
</dbReference>
<dbReference type="Pfam" id="PF05069">
    <property type="entry name" value="Phage_tail_S"/>
    <property type="match status" value="1"/>
</dbReference>
<proteinExistence type="predicted"/>
<evidence type="ECO:0000313" key="1">
    <source>
        <dbReference type="EMBL" id="SDY60590.1"/>
    </source>
</evidence>
<sequence>MADSIQFHGQEKITQWLNRVLREAGDHSKLMHNIGSILEFNTKQRINTGIGTDDKPWQKSWRAKLQGGTTLRDTSRLYNSIKYTVLDGGKRVIVGTNVFYAPVMHFGATIKAKSGKYLKFKTTMGGWAQIQSVIIPARPFLGMSIDDSQEVLFEIEEYLLELLMNAK</sequence>
<dbReference type="Proteomes" id="UP000199035">
    <property type="component" value="Unassembled WGS sequence"/>
</dbReference>
<reference evidence="2" key="1">
    <citation type="submission" date="2016-10" db="EMBL/GenBank/DDBJ databases">
        <authorList>
            <person name="Varghese N."/>
            <person name="Submissions S."/>
        </authorList>
    </citation>
    <scope>NUCLEOTIDE SEQUENCE [LARGE SCALE GENOMIC DNA]</scope>
    <source>
        <strain evidence="2">ANC 5109</strain>
    </source>
</reference>
<organism evidence="1 2">
    <name type="scientific">Acinetobacter kyonggiensis</name>
    <dbReference type="NCBI Taxonomy" id="595670"/>
    <lineage>
        <taxon>Bacteria</taxon>
        <taxon>Pseudomonadati</taxon>
        <taxon>Pseudomonadota</taxon>
        <taxon>Gammaproteobacteria</taxon>
        <taxon>Moraxellales</taxon>
        <taxon>Moraxellaceae</taxon>
        <taxon>Acinetobacter</taxon>
    </lineage>
</organism>
<dbReference type="EMBL" id="FNPK01000016">
    <property type="protein sequence ID" value="SDY60590.1"/>
    <property type="molecule type" value="Genomic_DNA"/>
</dbReference>
<evidence type="ECO:0000313" key="2">
    <source>
        <dbReference type="Proteomes" id="UP000199035"/>
    </source>
</evidence>